<evidence type="ECO:0000313" key="1">
    <source>
        <dbReference type="EMBL" id="RAS38314.1"/>
    </source>
</evidence>
<dbReference type="Gene3D" id="3.40.50.150">
    <property type="entry name" value="Vaccinia Virus protein VP39"/>
    <property type="match status" value="1"/>
</dbReference>
<dbReference type="SUPFAM" id="SSF53335">
    <property type="entry name" value="S-adenosyl-L-methionine-dependent methyltransferases"/>
    <property type="match status" value="1"/>
</dbReference>
<dbReference type="Proteomes" id="UP000248918">
    <property type="component" value="Unassembled WGS sequence"/>
</dbReference>
<name>A0A329D224_9BURK</name>
<evidence type="ECO:0000313" key="2">
    <source>
        <dbReference type="Proteomes" id="UP000248918"/>
    </source>
</evidence>
<gene>
    <name evidence="1" type="ORF">BX591_102610</name>
</gene>
<organism evidence="1 2">
    <name type="scientific">Paraburkholderia bryophila</name>
    <dbReference type="NCBI Taxonomy" id="420952"/>
    <lineage>
        <taxon>Bacteria</taxon>
        <taxon>Pseudomonadati</taxon>
        <taxon>Pseudomonadota</taxon>
        <taxon>Betaproteobacteria</taxon>
        <taxon>Burkholderiales</taxon>
        <taxon>Burkholderiaceae</taxon>
        <taxon>Paraburkholderia</taxon>
    </lineage>
</organism>
<dbReference type="EMBL" id="QLTK01000002">
    <property type="protein sequence ID" value="RAS38314.1"/>
    <property type="molecule type" value="Genomic_DNA"/>
</dbReference>
<dbReference type="AlphaFoldDB" id="A0A329D224"/>
<accession>A0A329D224</accession>
<protein>
    <recommendedName>
        <fullName evidence="3">DNA adenine methylase</fullName>
    </recommendedName>
</protein>
<dbReference type="InterPro" id="IPR029063">
    <property type="entry name" value="SAM-dependent_MTases_sf"/>
</dbReference>
<evidence type="ECO:0008006" key="3">
    <source>
        <dbReference type="Google" id="ProtNLM"/>
    </source>
</evidence>
<comment type="caution">
    <text evidence="1">The sequence shown here is derived from an EMBL/GenBank/DDBJ whole genome shotgun (WGS) entry which is preliminary data.</text>
</comment>
<sequence length="89" mass="9802">MASLMRSMKGKAMVSINDHADIRRALEGFPMLRVDIKYAVSNTNGGHSTSRELVITNWEPGTQTDGLFWARGRMFRGADQAPQTMTSGA</sequence>
<reference evidence="1 2" key="1">
    <citation type="submission" date="2018-06" db="EMBL/GenBank/DDBJ databases">
        <title>Genomic Encyclopedia of Type Strains, Phase III (KMG-III): the genomes of soil and plant-associated and newly described type strains.</title>
        <authorList>
            <person name="Whitman W."/>
        </authorList>
    </citation>
    <scope>NUCLEOTIDE SEQUENCE [LARGE SCALE GENOMIC DNA]</scope>
    <source>
        <strain evidence="1 2">LMG 23644</strain>
    </source>
</reference>
<proteinExistence type="predicted"/>